<accession>A0A6J1Q980</accession>
<feature type="compositionally biased region" description="Basic and acidic residues" evidence="1">
    <location>
        <begin position="16"/>
        <end position="46"/>
    </location>
</feature>
<dbReference type="OrthoDB" id="7701442at2759"/>
<name>A0A6J1Q980_9HYME</name>
<dbReference type="GeneID" id="112459118"/>
<evidence type="ECO:0000313" key="3">
    <source>
        <dbReference type="RefSeq" id="XP_024878852.1"/>
    </source>
</evidence>
<keyword evidence="2" id="KW-1185">Reference proteome</keyword>
<dbReference type="RefSeq" id="XP_024878852.1">
    <property type="nucleotide sequence ID" value="XM_025023084.1"/>
</dbReference>
<reference evidence="3" key="1">
    <citation type="submission" date="2025-08" db="UniProtKB">
        <authorList>
            <consortium name="RefSeq"/>
        </authorList>
    </citation>
    <scope>IDENTIFICATION</scope>
    <source>
        <tissue evidence="3">Whole body</tissue>
    </source>
</reference>
<organism evidence="2 3">
    <name type="scientific">Temnothorax curvispinosus</name>
    <dbReference type="NCBI Taxonomy" id="300111"/>
    <lineage>
        <taxon>Eukaryota</taxon>
        <taxon>Metazoa</taxon>
        <taxon>Ecdysozoa</taxon>
        <taxon>Arthropoda</taxon>
        <taxon>Hexapoda</taxon>
        <taxon>Insecta</taxon>
        <taxon>Pterygota</taxon>
        <taxon>Neoptera</taxon>
        <taxon>Endopterygota</taxon>
        <taxon>Hymenoptera</taxon>
        <taxon>Apocrita</taxon>
        <taxon>Aculeata</taxon>
        <taxon>Formicoidea</taxon>
        <taxon>Formicidae</taxon>
        <taxon>Myrmicinae</taxon>
        <taxon>Temnothorax</taxon>
    </lineage>
</organism>
<evidence type="ECO:0000313" key="2">
    <source>
        <dbReference type="Proteomes" id="UP000504618"/>
    </source>
</evidence>
<evidence type="ECO:0000256" key="1">
    <source>
        <dbReference type="SAM" id="MobiDB-lite"/>
    </source>
</evidence>
<protein>
    <submittedName>
        <fullName evidence="3">Vicilin-like seed storage protein At2g18540</fullName>
    </submittedName>
</protein>
<dbReference type="AlphaFoldDB" id="A0A6J1Q980"/>
<feature type="compositionally biased region" description="Basic and acidic residues" evidence="1">
    <location>
        <begin position="54"/>
        <end position="65"/>
    </location>
</feature>
<gene>
    <name evidence="3" type="primary">LOC112459118</name>
</gene>
<sequence>MDKEKEIESESVQQGDKGKKGEGEGEKKARGRPTKAEKLAKLRKTDSTGSVKEFFQKSEKRKREEEVEEAANAEEEILKEFNAQRRVNRSPPPKIKKEKQGKENMATEELLEKERKEKTEKLIEEINRSKMAVEEVQEIGHGEFKMKVLRCRNWDNKREIMMRKKELGKKYGCFLNDDITKEERQIQKELRKIAKEKREAGKWVTVGYQKIWEDNKEWRWNENKEALEERDHFRR</sequence>
<feature type="region of interest" description="Disordered" evidence="1">
    <location>
        <begin position="1"/>
        <end position="113"/>
    </location>
</feature>
<dbReference type="Proteomes" id="UP000504618">
    <property type="component" value="Unplaced"/>
</dbReference>
<feature type="compositionally biased region" description="Acidic residues" evidence="1">
    <location>
        <begin position="66"/>
        <end position="75"/>
    </location>
</feature>
<proteinExistence type="predicted"/>